<dbReference type="InterPro" id="IPR050695">
    <property type="entry name" value="N-acetylmuramoyl_amidase_3"/>
</dbReference>
<dbReference type="AlphaFoldDB" id="A0A4U2YC25"/>
<dbReference type="GO" id="GO:0009253">
    <property type="term" value="P:peptidoglycan catabolic process"/>
    <property type="evidence" value="ECO:0007669"/>
    <property type="project" value="InterPro"/>
</dbReference>
<dbReference type="RefSeq" id="WP_137031783.1">
    <property type="nucleotide sequence ID" value="NZ_SZNK01000001.1"/>
</dbReference>
<dbReference type="GO" id="GO:0008745">
    <property type="term" value="F:N-acetylmuramoyl-L-alanine amidase activity"/>
    <property type="evidence" value="ECO:0007669"/>
    <property type="project" value="InterPro"/>
</dbReference>
<reference evidence="3 4" key="1">
    <citation type="submission" date="2019-04" db="EMBL/GenBank/DDBJ databases">
        <title>Whole genome sequencing of Brevibacillus sp. TGS2-1.</title>
        <authorList>
            <person name="Choi A."/>
        </authorList>
    </citation>
    <scope>NUCLEOTIDE SEQUENCE [LARGE SCALE GENOMIC DNA]</scope>
    <source>
        <strain evidence="3 4">TGS2-1</strain>
    </source>
</reference>
<dbReference type="InterPro" id="IPR002508">
    <property type="entry name" value="MurNAc-LAA_cat"/>
</dbReference>
<dbReference type="OrthoDB" id="9763643at2"/>
<gene>
    <name evidence="3" type="ORF">E8L90_24770</name>
</gene>
<dbReference type="GO" id="GO:0030288">
    <property type="term" value="C:outer membrane-bounded periplasmic space"/>
    <property type="evidence" value="ECO:0007669"/>
    <property type="project" value="TreeGrafter"/>
</dbReference>
<accession>A0A4U2YC25</accession>
<organism evidence="3 4">
    <name type="scientific">Brevibacillus antibioticus</name>
    <dbReference type="NCBI Taxonomy" id="2570228"/>
    <lineage>
        <taxon>Bacteria</taxon>
        <taxon>Bacillati</taxon>
        <taxon>Bacillota</taxon>
        <taxon>Bacilli</taxon>
        <taxon>Bacillales</taxon>
        <taxon>Paenibacillaceae</taxon>
        <taxon>Brevibacillus</taxon>
    </lineage>
</organism>
<dbReference type="SUPFAM" id="SSF53187">
    <property type="entry name" value="Zn-dependent exopeptidases"/>
    <property type="match status" value="1"/>
</dbReference>
<sequence length="98" mass="10849">MSLDGLKFLVDPGHGGSDVGAIGTLNGEDVYEKDLALLFAQAVAETLEDFGATVYLTRHDDSKVSIDDRWKPFSRQRLCANHSARSGQFPWHTRQGRT</sequence>
<evidence type="ECO:0000256" key="1">
    <source>
        <dbReference type="ARBA" id="ARBA00022801"/>
    </source>
</evidence>
<protein>
    <submittedName>
        <fullName evidence="3">N-acetylmuramoyl-L-alanine amidase</fullName>
    </submittedName>
</protein>
<dbReference type="Proteomes" id="UP000307841">
    <property type="component" value="Unassembled WGS sequence"/>
</dbReference>
<dbReference type="EMBL" id="SZNK01000001">
    <property type="protein sequence ID" value="TKI58350.1"/>
    <property type="molecule type" value="Genomic_DNA"/>
</dbReference>
<evidence type="ECO:0000313" key="3">
    <source>
        <dbReference type="EMBL" id="TKI58350.1"/>
    </source>
</evidence>
<dbReference type="Gene3D" id="3.40.630.40">
    <property type="entry name" value="Zn-dependent exopeptidases"/>
    <property type="match status" value="1"/>
</dbReference>
<evidence type="ECO:0000259" key="2">
    <source>
        <dbReference type="Pfam" id="PF01520"/>
    </source>
</evidence>
<dbReference type="Pfam" id="PF01520">
    <property type="entry name" value="Amidase_3"/>
    <property type="match status" value="1"/>
</dbReference>
<proteinExistence type="predicted"/>
<dbReference type="PANTHER" id="PTHR30404">
    <property type="entry name" value="N-ACETYLMURAMOYL-L-ALANINE AMIDASE"/>
    <property type="match status" value="1"/>
</dbReference>
<name>A0A4U2YC25_9BACL</name>
<feature type="domain" description="MurNAc-LAA" evidence="2">
    <location>
        <begin position="9"/>
        <end position="71"/>
    </location>
</feature>
<dbReference type="PANTHER" id="PTHR30404:SF0">
    <property type="entry name" value="N-ACETYLMURAMOYL-L-ALANINE AMIDASE AMIC"/>
    <property type="match status" value="1"/>
</dbReference>
<evidence type="ECO:0000313" key="4">
    <source>
        <dbReference type="Proteomes" id="UP000307841"/>
    </source>
</evidence>
<keyword evidence="1" id="KW-0378">Hydrolase</keyword>
<keyword evidence="4" id="KW-1185">Reference proteome</keyword>
<comment type="caution">
    <text evidence="3">The sequence shown here is derived from an EMBL/GenBank/DDBJ whole genome shotgun (WGS) entry which is preliminary data.</text>
</comment>
<dbReference type="CDD" id="cd02696">
    <property type="entry name" value="MurNAc-LAA"/>
    <property type="match status" value="1"/>
</dbReference>